<dbReference type="RefSeq" id="WP_094605228.1">
    <property type="nucleotide sequence ID" value="NZ_CP155573.1"/>
</dbReference>
<proteinExistence type="predicted"/>
<evidence type="ECO:0008006" key="3">
    <source>
        <dbReference type="Google" id="ProtNLM"/>
    </source>
</evidence>
<name>A0ABZ3INT1_9FIRM</name>
<evidence type="ECO:0000313" key="1">
    <source>
        <dbReference type="EMBL" id="XFO67122.1"/>
    </source>
</evidence>
<dbReference type="Proteomes" id="UP000216752">
    <property type="component" value="Chromosome"/>
</dbReference>
<keyword evidence="2" id="KW-1185">Reference proteome</keyword>
<reference evidence="1" key="1">
    <citation type="submission" date="2024-05" db="EMBL/GenBank/DDBJ databases">
        <title>Isolation and characterization of Sporomusa carbonis sp. nov., a carboxydotrophic hydrogenogen in the genus of Sporomusa isolated from a charcoal burning pile.</title>
        <authorList>
            <person name="Boeer T."/>
            <person name="Rosenbaum F."/>
            <person name="Eysell L."/>
            <person name="Mueller V."/>
            <person name="Daniel R."/>
            <person name="Poehlein A."/>
        </authorList>
    </citation>
    <scope>NUCLEOTIDE SEQUENCE [LARGE SCALE GENOMIC DNA]</scope>
    <source>
        <strain evidence="1">DSM 10669</strain>
    </source>
</reference>
<protein>
    <recommendedName>
        <fullName evidence="3">YkgJ family cysteine cluster protein</fullName>
    </recommendedName>
</protein>
<organism evidence="1 2">
    <name type="scientific">Sporomusa silvacetica DSM 10669</name>
    <dbReference type="NCBI Taxonomy" id="1123289"/>
    <lineage>
        <taxon>Bacteria</taxon>
        <taxon>Bacillati</taxon>
        <taxon>Bacillota</taxon>
        <taxon>Negativicutes</taxon>
        <taxon>Selenomonadales</taxon>
        <taxon>Sporomusaceae</taxon>
        <taxon>Sporomusa</taxon>
    </lineage>
</organism>
<evidence type="ECO:0000313" key="2">
    <source>
        <dbReference type="Proteomes" id="UP000216752"/>
    </source>
</evidence>
<accession>A0ABZ3INT1</accession>
<gene>
    <name evidence="1" type="ORF">SPSIL_033010</name>
</gene>
<dbReference type="EMBL" id="CP155573">
    <property type="protein sequence ID" value="XFO67122.1"/>
    <property type="molecule type" value="Genomic_DNA"/>
</dbReference>
<sequence>MNTCAQCARLQKTCCEREATKIALTGGDIARISQFAGQEDFYELKPVEEELKDVYANPACYTEDDYIYVTYLFDDQGRRNILRKNPDQTCCFVTLTGCSLPHDIRPLLCRIYPYDWNDRLEIWIDGSYCPASLFKDEEDMVKKVGLSAAEALELIKLFYAEIMDGKASHER</sequence>